<dbReference type="Proteomes" id="UP001597145">
    <property type="component" value="Unassembled WGS sequence"/>
</dbReference>
<dbReference type="RefSeq" id="WP_343977933.1">
    <property type="nucleotide sequence ID" value="NZ_BAAAJG010000009.1"/>
</dbReference>
<accession>A0ABW4FTS2</accession>
<gene>
    <name evidence="1" type="ORF">ACFSCY_31525</name>
</gene>
<evidence type="ECO:0008006" key="3">
    <source>
        <dbReference type="Google" id="ProtNLM"/>
    </source>
</evidence>
<keyword evidence="2" id="KW-1185">Reference proteome</keyword>
<evidence type="ECO:0000313" key="1">
    <source>
        <dbReference type="EMBL" id="MFD1533958.1"/>
    </source>
</evidence>
<name>A0ABW4FTS2_9PSEU</name>
<dbReference type="EMBL" id="JBHUCP010000026">
    <property type="protein sequence ID" value="MFD1533958.1"/>
    <property type="molecule type" value="Genomic_DNA"/>
</dbReference>
<organism evidence="1 2">
    <name type="scientific">Pseudonocardia aurantiaca</name>
    <dbReference type="NCBI Taxonomy" id="75290"/>
    <lineage>
        <taxon>Bacteria</taxon>
        <taxon>Bacillati</taxon>
        <taxon>Actinomycetota</taxon>
        <taxon>Actinomycetes</taxon>
        <taxon>Pseudonocardiales</taxon>
        <taxon>Pseudonocardiaceae</taxon>
        <taxon>Pseudonocardia</taxon>
    </lineage>
</organism>
<proteinExistence type="predicted"/>
<comment type="caution">
    <text evidence="1">The sequence shown here is derived from an EMBL/GenBank/DDBJ whole genome shotgun (WGS) entry which is preliminary data.</text>
</comment>
<reference evidence="2" key="1">
    <citation type="journal article" date="2019" name="Int. J. Syst. Evol. Microbiol.">
        <title>The Global Catalogue of Microorganisms (GCM) 10K type strain sequencing project: providing services to taxonomists for standard genome sequencing and annotation.</title>
        <authorList>
            <consortium name="The Broad Institute Genomics Platform"/>
            <consortium name="The Broad Institute Genome Sequencing Center for Infectious Disease"/>
            <person name="Wu L."/>
            <person name="Ma J."/>
        </authorList>
    </citation>
    <scope>NUCLEOTIDE SEQUENCE [LARGE SCALE GENOMIC DNA]</scope>
    <source>
        <strain evidence="2">JCM 12165</strain>
    </source>
</reference>
<sequence>MAESAQQRVLEWLSADGRDPAECSQAEYQQFAWHTVPYRGDGPSAEVAEACAQLLEQSGRPRAAAAMRRHNPEVLAAWERSDSAGFRAFVKANDATGITPPDTPQLAWAAVFGTVEAEMLDSAERLLEEAVEEGRLVPGGRRWRNVQRELLERWLSAPVSAHGGAVPVDAVRAERRDRWLDAGTAVRGELLRRALGVIEPPPERPEPLQALLDVAARNITLTEAQRVPPAIIREIAARLDWTAPGITVRSERHVPAFVTLRRLAADAGLLIRRGRMLRLSPAGRAAQANPAVLAEASARAWFGTEEFQIEVAEVAAAVLLEEAAPVARIVEVVRSAVAPGWRRTDGTPPDPEELRDAVHEWTHRGLVLGWLTVPDDLDYELTGTGRRAAIAGLLRCAYAPRSRP</sequence>
<protein>
    <recommendedName>
        <fullName evidence="3">TIGR02678 family protein</fullName>
    </recommendedName>
</protein>
<evidence type="ECO:0000313" key="2">
    <source>
        <dbReference type="Proteomes" id="UP001597145"/>
    </source>
</evidence>